<feature type="domain" description="Fe2OG dioxygenase" evidence="15">
    <location>
        <begin position="92"/>
        <end position="215"/>
    </location>
</feature>
<dbReference type="PANTHER" id="PTHR10869">
    <property type="entry name" value="PROLYL 4-HYDROXYLASE ALPHA SUBUNIT"/>
    <property type="match status" value="1"/>
</dbReference>
<keyword evidence="11" id="KW-0408">Iron</keyword>
<keyword evidence="7" id="KW-0223">Dioxygenase</keyword>
<evidence type="ECO:0000313" key="17">
    <source>
        <dbReference type="Proteomes" id="UP001327560"/>
    </source>
</evidence>
<evidence type="ECO:0000256" key="8">
    <source>
        <dbReference type="ARBA" id="ARBA00022968"/>
    </source>
</evidence>
<evidence type="ECO:0000256" key="1">
    <source>
        <dbReference type="ARBA" id="ARBA00001961"/>
    </source>
</evidence>
<dbReference type="GO" id="GO:0004656">
    <property type="term" value="F:procollagen-proline 4-dioxygenase activity"/>
    <property type="evidence" value="ECO:0007669"/>
    <property type="project" value="UniProtKB-EC"/>
</dbReference>
<gene>
    <name evidence="16" type="ORF">Cni_G20694</name>
</gene>
<keyword evidence="9" id="KW-1133">Transmembrane helix</keyword>
<evidence type="ECO:0000256" key="10">
    <source>
        <dbReference type="ARBA" id="ARBA00023002"/>
    </source>
</evidence>
<evidence type="ECO:0000256" key="13">
    <source>
        <dbReference type="ARBA" id="ARBA00023180"/>
    </source>
</evidence>
<keyword evidence="12" id="KW-0472">Membrane</keyword>
<comment type="catalytic activity">
    <reaction evidence="14">
        <text>L-prolyl-[collagen] + 2-oxoglutarate + O2 = trans-4-hydroxy-L-prolyl-[collagen] + succinate + CO2</text>
        <dbReference type="Rhea" id="RHEA:18945"/>
        <dbReference type="Rhea" id="RHEA-COMP:11676"/>
        <dbReference type="Rhea" id="RHEA-COMP:11680"/>
        <dbReference type="ChEBI" id="CHEBI:15379"/>
        <dbReference type="ChEBI" id="CHEBI:16526"/>
        <dbReference type="ChEBI" id="CHEBI:16810"/>
        <dbReference type="ChEBI" id="CHEBI:30031"/>
        <dbReference type="ChEBI" id="CHEBI:50342"/>
        <dbReference type="ChEBI" id="CHEBI:61965"/>
        <dbReference type="EC" id="1.14.11.2"/>
    </reaction>
</comment>
<dbReference type="AlphaFoldDB" id="A0AAQ3KPJ7"/>
<evidence type="ECO:0000259" key="15">
    <source>
        <dbReference type="PROSITE" id="PS51471"/>
    </source>
</evidence>
<evidence type="ECO:0000313" key="16">
    <source>
        <dbReference type="EMBL" id="WOL11930.1"/>
    </source>
</evidence>
<comment type="subcellular location">
    <subcellularLocation>
        <location evidence="2">Endoplasmic reticulum membrane</location>
        <topology evidence="2">Single-pass type II membrane protein</topology>
    </subcellularLocation>
</comment>
<evidence type="ECO:0000256" key="7">
    <source>
        <dbReference type="ARBA" id="ARBA00022964"/>
    </source>
</evidence>
<accession>A0AAQ3KPJ7</accession>
<dbReference type="EC" id="1.14.11.2" evidence="4"/>
<dbReference type="GO" id="GO:0005789">
    <property type="term" value="C:endoplasmic reticulum membrane"/>
    <property type="evidence" value="ECO:0007669"/>
    <property type="project" value="UniProtKB-SubCell"/>
</dbReference>
<organism evidence="16 17">
    <name type="scientific">Canna indica</name>
    <name type="common">Indian-shot</name>
    <dbReference type="NCBI Taxonomy" id="4628"/>
    <lineage>
        <taxon>Eukaryota</taxon>
        <taxon>Viridiplantae</taxon>
        <taxon>Streptophyta</taxon>
        <taxon>Embryophyta</taxon>
        <taxon>Tracheophyta</taxon>
        <taxon>Spermatophyta</taxon>
        <taxon>Magnoliopsida</taxon>
        <taxon>Liliopsida</taxon>
        <taxon>Zingiberales</taxon>
        <taxon>Cannaceae</taxon>
        <taxon>Canna</taxon>
    </lineage>
</organism>
<dbReference type="PANTHER" id="PTHR10869:SF123">
    <property type="entry name" value="PROLYL 4-HYDROXYLASE 10-RELATED"/>
    <property type="match status" value="1"/>
</dbReference>
<dbReference type="GO" id="GO:0005506">
    <property type="term" value="F:iron ion binding"/>
    <property type="evidence" value="ECO:0007669"/>
    <property type="project" value="InterPro"/>
</dbReference>
<evidence type="ECO:0000256" key="6">
    <source>
        <dbReference type="ARBA" id="ARBA00022723"/>
    </source>
</evidence>
<dbReference type="PROSITE" id="PS51471">
    <property type="entry name" value="FE2OG_OXY"/>
    <property type="match status" value="1"/>
</dbReference>
<dbReference type="Proteomes" id="UP001327560">
    <property type="component" value="Chromosome 6"/>
</dbReference>
<dbReference type="InterPro" id="IPR006620">
    <property type="entry name" value="Pro_4_hyd_alph"/>
</dbReference>
<protein>
    <recommendedName>
        <fullName evidence="4">procollagen-proline 4-dioxygenase</fullName>
        <ecNumber evidence="4">1.14.11.2</ecNumber>
    </recommendedName>
</protein>
<keyword evidence="6" id="KW-0479">Metal-binding</keyword>
<reference evidence="16 17" key="1">
    <citation type="submission" date="2023-10" db="EMBL/GenBank/DDBJ databases">
        <title>Chromosome-scale genome assembly provides insights into flower coloration mechanisms of Canna indica.</title>
        <authorList>
            <person name="Li C."/>
        </authorList>
    </citation>
    <scope>NUCLEOTIDE SEQUENCE [LARGE SCALE GENOMIC DNA]</scope>
    <source>
        <tissue evidence="16">Flower</tissue>
    </source>
</reference>
<dbReference type="InterPro" id="IPR045054">
    <property type="entry name" value="P4HA-like"/>
</dbReference>
<keyword evidence="10" id="KW-0560">Oxidoreductase</keyword>
<evidence type="ECO:0000256" key="5">
    <source>
        <dbReference type="ARBA" id="ARBA00022692"/>
    </source>
</evidence>
<dbReference type="FunFam" id="2.60.120.620:FF:000002">
    <property type="entry name" value="Prolyl 4-hydroxylase 4"/>
    <property type="match status" value="1"/>
</dbReference>
<evidence type="ECO:0000256" key="3">
    <source>
        <dbReference type="ARBA" id="ARBA00006511"/>
    </source>
</evidence>
<dbReference type="GO" id="GO:0031418">
    <property type="term" value="F:L-ascorbic acid binding"/>
    <property type="evidence" value="ECO:0007669"/>
    <property type="project" value="InterPro"/>
</dbReference>
<comment type="similarity">
    <text evidence="3">Belongs to the P4HA family.</text>
</comment>
<keyword evidence="17" id="KW-1185">Reference proteome</keyword>
<keyword evidence="5" id="KW-0812">Transmembrane</keyword>
<comment type="cofactor">
    <cofactor evidence="1">
        <name>L-ascorbate</name>
        <dbReference type="ChEBI" id="CHEBI:38290"/>
    </cofactor>
</comment>
<dbReference type="EMBL" id="CP136895">
    <property type="protein sequence ID" value="WOL11930.1"/>
    <property type="molecule type" value="Genomic_DNA"/>
</dbReference>
<evidence type="ECO:0000256" key="9">
    <source>
        <dbReference type="ARBA" id="ARBA00022989"/>
    </source>
</evidence>
<keyword evidence="8" id="KW-0735">Signal-anchor</keyword>
<name>A0AAQ3KPJ7_9LILI</name>
<keyword evidence="13" id="KW-0325">Glycoprotein</keyword>
<dbReference type="Gene3D" id="2.60.120.620">
    <property type="entry name" value="q2cbj1_9rhob like domain"/>
    <property type="match status" value="1"/>
</dbReference>
<dbReference type="Pfam" id="PF13640">
    <property type="entry name" value="2OG-FeII_Oxy_3"/>
    <property type="match status" value="1"/>
</dbReference>
<proteinExistence type="inferred from homology"/>
<sequence length="225" mass="26033">MSKEECEHLIEKAKPRMKKSAVLDPRTGERIESKSVYFSRTLERKFKFLNINASYPFRIRTSSGAFLRRGEDEIIMAIEKRIAQYTFIPTEHGEGFQVLHYEVGQMYIPHHDYFFDEYIIENKGQRVATLLMYFSDVEEGGETFFPHAEVNNTSLPWHNELSQCAKMGLGVKPKMGDALLFYNMKPDATMDPQSLHGGCPVVRGNKWSAAKWLHLQEWVSQTMTV</sequence>
<evidence type="ECO:0000256" key="2">
    <source>
        <dbReference type="ARBA" id="ARBA00004648"/>
    </source>
</evidence>
<dbReference type="InterPro" id="IPR044862">
    <property type="entry name" value="Pro_4_hyd_alph_FE2OG_OXY"/>
</dbReference>
<evidence type="ECO:0000256" key="14">
    <source>
        <dbReference type="ARBA" id="ARBA00049169"/>
    </source>
</evidence>
<evidence type="ECO:0000256" key="12">
    <source>
        <dbReference type="ARBA" id="ARBA00023136"/>
    </source>
</evidence>
<evidence type="ECO:0000256" key="11">
    <source>
        <dbReference type="ARBA" id="ARBA00023004"/>
    </source>
</evidence>
<dbReference type="SMART" id="SM00702">
    <property type="entry name" value="P4Hc"/>
    <property type="match status" value="1"/>
</dbReference>
<dbReference type="InterPro" id="IPR005123">
    <property type="entry name" value="Oxoglu/Fe-dep_dioxygenase_dom"/>
</dbReference>
<evidence type="ECO:0000256" key="4">
    <source>
        <dbReference type="ARBA" id="ARBA00012269"/>
    </source>
</evidence>